<reference evidence="6 7" key="1">
    <citation type="submission" date="2020-07" db="EMBL/GenBank/DDBJ databases">
        <title>Taxonomic revisions and descriptions of new bacterial species based on genomic comparisons in the high-G+C-content subgroup of the family Alcaligenaceae.</title>
        <authorList>
            <person name="Szabo A."/>
            <person name="Felfoldi T."/>
        </authorList>
    </citation>
    <scope>NUCLEOTIDE SEQUENCE [LARGE SCALE GENOMIC DNA]</scope>
    <source>
        <strain evidence="6 7">LMG 24012</strain>
    </source>
</reference>
<keyword evidence="2 5" id="KW-0812">Transmembrane</keyword>
<evidence type="ECO:0000256" key="5">
    <source>
        <dbReference type="SAM" id="Phobius"/>
    </source>
</evidence>
<keyword evidence="3 5" id="KW-1133">Transmembrane helix</keyword>
<keyword evidence="7" id="KW-1185">Reference proteome</keyword>
<accession>A0A853G4I0</accession>
<proteinExistence type="predicted"/>
<dbReference type="Pfam" id="PF04610">
    <property type="entry name" value="TrbL"/>
    <property type="match status" value="1"/>
</dbReference>
<evidence type="ECO:0000256" key="1">
    <source>
        <dbReference type="ARBA" id="ARBA00004141"/>
    </source>
</evidence>
<gene>
    <name evidence="6" type="ORF">H0A72_21030</name>
</gene>
<dbReference type="EMBL" id="JACCEM010000016">
    <property type="protein sequence ID" value="NYT51803.1"/>
    <property type="molecule type" value="Genomic_DNA"/>
</dbReference>
<feature type="transmembrane region" description="Helical" evidence="5">
    <location>
        <begin position="164"/>
        <end position="189"/>
    </location>
</feature>
<name>A0A853G4I0_9BURK</name>
<evidence type="ECO:0000313" key="6">
    <source>
        <dbReference type="EMBL" id="NYT51803.1"/>
    </source>
</evidence>
<dbReference type="GO" id="GO:0016020">
    <property type="term" value="C:membrane"/>
    <property type="evidence" value="ECO:0007669"/>
    <property type="project" value="UniProtKB-SubCell"/>
</dbReference>
<feature type="transmembrane region" description="Helical" evidence="5">
    <location>
        <begin position="201"/>
        <end position="225"/>
    </location>
</feature>
<feature type="transmembrane region" description="Helical" evidence="5">
    <location>
        <begin position="133"/>
        <end position="158"/>
    </location>
</feature>
<dbReference type="Proteomes" id="UP000559809">
    <property type="component" value="Unassembled WGS sequence"/>
</dbReference>
<protein>
    <submittedName>
        <fullName evidence="6">Type IV secretion system protein</fullName>
    </submittedName>
</protein>
<organism evidence="6 7">
    <name type="scientific">Parapusillimonas granuli</name>
    <dbReference type="NCBI Taxonomy" id="380911"/>
    <lineage>
        <taxon>Bacteria</taxon>
        <taxon>Pseudomonadati</taxon>
        <taxon>Pseudomonadota</taxon>
        <taxon>Betaproteobacteria</taxon>
        <taxon>Burkholderiales</taxon>
        <taxon>Alcaligenaceae</taxon>
        <taxon>Parapusillimonas</taxon>
    </lineage>
</organism>
<sequence length="348" mass="37425">MGESIDMTLNAFVQVTSGNVIFMFTDIFIYGGTLTLVMMGFAIIFGYVEAPASNFMKTCGKFIVIGGLAMSSPTYLSWVVEALRGLETGVADAFSASGSSTSATSVYQVLDKAVSDGFQIGGDMLDKMGKRRWYEIGMVFWDLLNALIIYAATLIIAIPAGAMVIVAKIMLTLMLGIGPFFIAMLMFPVTAKWFDSWFGQVMTYIMQIALVTTVLGMGMKFFSALTAKVLAVTTDHPIATMLEILIVTGVTLFLLQRAYEAASHLAGGVSSAGITLRQVSQAAASPVTQVLNRQTTRRDMQSGMMVTGGRLNHLAAGNTMWNPAYRQHVLQNMGKNWGPATGGSVKGE</sequence>
<keyword evidence="4 5" id="KW-0472">Membrane</keyword>
<dbReference type="InterPro" id="IPR007688">
    <property type="entry name" value="Conjugal_tfr_TrbL/VirB6"/>
</dbReference>
<dbReference type="AlphaFoldDB" id="A0A853G4I0"/>
<comment type="caution">
    <text evidence="6">The sequence shown here is derived from an EMBL/GenBank/DDBJ whole genome shotgun (WGS) entry which is preliminary data.</text>
</comment>
<comment type="subcellular location">
    <subcellularLocation>
        <location evidence="1">Membrane</location>
        <topology evidence="1">Multi-pass membrane protein</topology>
    </subcellularLocation>
</comment>
<dbReference type="GO" id="GO:0030255">
    <property type="term" value="P:protein secretion by the type IV secretion system"/>
    <property type="evidence" value="ECO:0007669"/>
    <property type="project" value="InterPro"/>
</dbReference>
<evidence type="ECO:0000256" key="3">
    <source>
        <dbReference type="ARBA" id="ARBA00022989"/>
    </source>
</evidence>
<evidence type="ECO:0000313" key="7">
    <source>
        <dbReference type="Proteomes" id="UP000559809"/>
    </source>
</evidence>
<feature type="transmembrane region" description="Helical" evidence="5">
    <location>
        <begin position="27"/>
        <end position="48"/>
    </location>
</feature>
<evidence type="ECO:0000256" key="4">
    <source>
        <dbReference type="ARBA" id="ARBA00023136"/>
    </source>
</evidence>
<feature type="transmembrane region" description="Helical" evidence="5">
    <location>
        <begin position="237"/>
        <end position="255"/>
    </location>
</feature>
<evidence type="ECO:0000256" key="2">
    <source>
        <dbReference type="ARBA" id="ARBA00022692"/>
    </source>
</evidence>